<protein>
    <submittedName>
        <fullName evidence="3">Amidohydrolase</fullName>
    </submittedName>
</protein>
<accession>A0A1V2I9S0</accession>
<dbReference type="InterPro" id="IPR032465">
    <property type="entry name" value="ACMSD"/>
</dbReference>
<keyword evidence="3" id="KW-0378">Hydrolase</keyword>
<comment type="caution">
    <text evidence="3">The sequence shown here is derived from an EMBL/GenBank/DDBJ whole genome shotgun (WGS) entry which is preliminary data.</text>
</comment>
<dbReference type="PANTHER" id="PTHR21240:SF28">
    <property type="entry name" value="ISO-OROTATE DECARBOXYLASE (EUROFUNG)"/>
    <property type="match status" value="1"/>
</dbReference>
<dbReference type="GO" id="GO:0005737">
    <property type="term" value="C:cytoplasm"/>
    <property type="evidence" value="ECO:0007669"/>
    <property type="project" value="TreeGrafter"/>
</dbReference>
<dbReference type="GO" id="GO:0019748">
    <property type="term" value="P:secondary metabolic process"/>
    <property type="evidence" value="ECO:0007669"/>
    <property type="project" value="TreeGrafter"/>
</dbReference>
<keyword evidence="4" id="KW-1185">Reference proteome</keyword>
<evidence type="ECO:0000256" key="1">
    <source>
        <dbReference type="ARBA" id="ARBA00023239"/>
    </source>
</evidence>
<dbReference type="GO" id="GO:0016831">
    <property type="term" value="F:carboxy-lyase activity"/>
    <property type="evidence" value="ECO:0007669"/>
    <property type="project" value="InterPro"/>
</dbReference>
<dbReference type="EMBL" id="MOMC01000043">
    <property type="protein sequence ID" value="ONH28008.1"/>
    <property type="molecule type" value="Genomic_DNA"/>
</dbReference>
<dbReference type="SUPFAM" id="SSF51556">
    <property type="entry name" value="Metallo-dependent hydrolases"/>
    <property type="match status" value="1"/>
</dbReference>
<dbReference type="InterPro" id="IPR032466">
    <property type="entry name" value="Metal_Hydrolase"/>
</dbReference>
<dbReference type="PANTHER" id="PTHR21240">
    <property type="entry name" value="2-AMINO-3-CARBOXYLMUCONATE-6-SEMIALDEHYDE DECARBOXYLASE"/>
    <property type="match status" value="1"/>
</dbReference>
<sequence>MATIPLIASADDHVVEPPDLWTSRLARRWRDRCPRVERRHQGRAWRDPVTGFPREEPGGEGALVDYWHYEDAWTSIKGFLHSAGDPDLVRPTGMLFEQMRPGCYDPARRLADMDANHVEASLCFPNFPRFCGQAFNEASDRELAELCVRAYNDFMVEQWSAGSGGRLIPLCLVPLWDAGLAAAEVRRNAARGVRAVTFSEIPPWLGLPSIHSGYWDPFFQACDETGTVIFCHIGSGTKILNTSPDAPQSVSAVAIFANSCASMLDFLMSGVFARFPNLKVCYAESQIGWIPYVLERADDLYAQQGWTFTPPLADKPSDYYRDHVYSCFYRDRTGILNLDAIGADQVLFEVDYPHGDTTYPDSLKAAEEQFGDLDQETVDKIARGNLIRLLGLELPPVR</sequence>
<dbReference type="RefSeq" id="WP_076818818.1">
    <property type="nucleotide sequence ID" value="NZ_MOMC01000043.1"/>
</dbReference>
<dbReference type="Gene3D" id="3.20.20.140">
    <property type="entry name" value="Metal-dependent hydrolases"/>
    <property type="match status" value="1"/>
</dbReference>
<evidence type="ECO:0000313" key="3">
    <source>
        <dbReference type="EMBL" id="ONH28008.1"/>
    </source>
</evidence>
<evidence type="ECO:0000259" key="2">
    <source>
        <dbReference type="Pfam" id="PF04909"/>
    </source>
</evidence>
<organism evidence="3 4">
    <name type="scientific">Pseudofrankia asymbiotica</name>
    <dbReference type="NCBI Taxonomy" id="1834516"/>
    <lineage>
        <taxon>Bacteria</taxon>
        <taxon>Bacillati</taxon>
        <taxon>Actinomycetota</taxon>
        <taxon>Actinomycetes</taxon>
        <taxon>Frankiales</taxon>
        <taxon>Frankiaceae</taxon>
        <taxon>Pseudofrankia</taxon>
    </lineage>
</organism>
<dbReference type="AlphaFoldDB" id="A0A1V2I9S0"/>
<dbReference type="STRING" id="1834516.BL253_20605"/>
<dbReference type="Proteomes" id="UP000188929">
    <property type="component" value="Unassembled WGS sequence"/>
</dbReference>
<proteinExistence type="predicted"/>
<dbReference type="GO" id="GO:0016787">
    <property type="term" value="F:hydrolase activity"/>
    <property type="evidence" value="ECO:0007669"/>
    <property type="project" value="UniProtKB-KW"/>
</dbReference>
<gene>
    <name evidence="3" type="ORF">BL253_20605</name>
</gene>
<evidence type="ECO:0000313" key="4">
    <source>
        <dbReference type="Proteomes" id="UP000188929"/>
    </source>
</evidence>
<dbReference type="OrthoDB" id="8673173at2"/>
<dbReference type="Pfam" id="PF04909">
    <property type="entry name" value="Amidohydro_2"/>
    <property type="match status" value="1"/>
</dbReference>
<reference evidence="4" key="1">
    <citation type="submission" date="2016-10" db="EMBL/GenBank/DDBJ databases">
        <title>Frankia sp. NRRL B-16386 Genome sequencing.</title>
        <authorList>
            <person name="Ghodhbane-Gtari F."/>
            <person name="Swanson E."/>
            <person name="Gueddou A."/>
            <person name="Hezbri K."/>
            <person name="Ktari K."/>
            <person name="Nouioui I."/>
            <person name="Morris K."/>
            <person name="Simpson S."/>
            <person name="Abebe-Akele F."/>
            <person name="Thomas K."/>
            <person name="Gtari M."/>
            <person name="Tisa L.S."/>
        </authorList>
    </citation>
    <scope>NUCLEOTIDE SEQUENCE [LARGE SCALE GENOMIC DNA]</scope>
    <source>
        <strain evidence="4">NRRL B-16386</strain>
    </source>
</reference>
<name>A0A1V2I9S0_9ACTN</name>
<feature type="domain" description="Amidohydrolase-related" evidence="2">
    <location>
        <begin position="86"/>
        <end position="392"/>
    </location>
</feature>
<dbReference type="InterPro" id="IPR006680">
    <property type="entry name" value="Amidohydro-rel"/>
</dbReference>
<keyword evidence="1" id="KW-0456">Lyase</keyword>